<dbReference type="AlphaFoldDB" id="A0A2N1PM65"/>
<dbReference type="PROSITE" id="PS00893">
    <property type="entry name" value="NUDIX_BOX"/>
    <property type="match status" value="1"/>
</dbReference>
<evidence type="ECO:0000259" key="2">
    <source>
        <dbReference type="PROSITE" id="PS51462"/>
    </source>
</evidence>
<organism evidence="3 4">
    <name type="scientific">Candidatus Wallbacteria bacterium HGW-Wallbacteria-1</name>
    <dbReference type="NCBI Taxonomy" id="2013854"/>
    <lineage>
        <taxon>Bacteria</taxon>
        <taxon>Candidatus Walliibacteriota</taxon>
    </lineage>
</organism>
<sequence length="153" mass="17268">MSRAPFQVLIIPYIVTDTAIEYAVFRRSDTGVIQFLAGGGERGEIPLQAAVREALEEAGINNQSTFLELQSKASIPVSCFTDRAHWPNDMYVVPEHSFGVQVTEPSFKLSREHLSFEWCSYITAFNKLTYSGNRTALWELHCRLRGIAPRQTV</sequence>
<dbReference type="InterPro" id="IPR020084">
    <property type="entry name" value="NUDIX_hydrolase_CS"/>
</dbReference>
<protein>
    <submittedName>
        <fullName evidence="3">NUDIX pyrophosphatase</fullName>
    </submittedName>
</protein>
<evidence type="ECO:0000256" key="1">
    <source>
        <dbReference type="ARBA" id="ARBA00022801"/>
    </source>
</evidence>
<name>A0A2N1PM65_9BACT</name>
<dbReference type="Pfam" id="PF00293">
    <property type="entry name" value="NUDIX"/>
    <property type="match status" value="1"/>
</dbReference>
<dbReference type="PROSITE" id="PS51462">
    <property type="entry name" value="NUDIX"/>
    <property type="match status" value="1"/>
</dbReference>
<dbReference type="EMBL" id="PGXC01000019">
    <property type="protein sequence ID" value="PKK89372.1"/>
    <property type="molecule type" value="Genomic_DNA"/>
</dbReference>
<dbReference type="Gene3D" id="3.90.79.10">
    <property type="entry name" value="Nucleoside Triphosphate Pyrophosphohydrolase"/>
    <property type="match status" value="1"/>
</dbReference>
<keyword evidence="1" id="KW-0378">Hydrolase</keyword>
<evidence type="ECO:0000313" key="3">
    <source>
        <dbReference type="EMBL" id="PKK89372.1"/>
    </source>
</evidence>
<dbReference type="Proteomes" id="UP000233256">
    <property type="component" value="Unassembled WGS sequence"/>
</dbReference>
<gene>
    <name evidence="3" type="ORF">CVV64_14635</name>
</gene>
<evidence type="ECO:0000313" key="4">
    <source>
        <dbReference type="Proteomes" id="UP000233256"/>
    </source>
</evidence>
<dbReference type="InterPro" id="IPR015797">
    <property type="entry name" value="NUDIX_hydrolase-like_dom_sf"/>
</dbReference>
<dbReference type="CDD" id="cd04664">
    <property type="entry name" value="NUDIX_DHNTPase_like"/>
    <property type="match status" value="1"/>
</dbReference>
<dbReference type="SUPFAM" id="SSF55811">
    <property type="entry name" value="Nudix"/>
    <property type="match status" value="1"/>
</dbReference>
<dbReference type="GO" id="GO:0016787">
    <property type="term" value="F:hydrolase activity"/>
    <property type="evidence" value="ECO:0007669"/>
    <property type="project" value="UniProtKB-KW"/>
</dbReference>
<dbReference type="InterPro" id="IPR000086">
    <property type="entry name" value="NUDIX_hydrolase_dom"/>
</dbReference>
<comment type="caution">
    <text evidence="3">The sequence shown here is derived from an EMBL/GenBank/DDBJ whole genome shotgun (WGS) entry which is preliminary data.</text>
</comment>
<accession>A0A2N1PM65</accession>
<reference evidence="3 4" key="1">
    <citation type="journal article" date="2017" name="ISME J.">
        <title>Potential for microbial H2 and metal transformations associated with novel bacteria and archaea in deep terrestrial subsurface sediments.</title>
        <authorList>
            <person name="Hernsdorf A.W."/>
            <person name="Amano Y."/>
            <person name="Miyakawa K."/>
            <person name="Ise K."/>
            <person name="Suzuki Y."/>
            <person name="Anantharaman K."/>
            <person name="Probst A."/>
            <person name="Burstein D."/>
            <person name="Thomas B.C."/>
            <person name="Banfield J.F."/>
        </authorList>
    </citation>
    <scope>NUCLEOTIDE SEQUENCE [LARGE SCALE GENOMIC DNA]</scope>
    <source>
        <strain evidence="3">HGW-Wallbacteria-1</strain>
    </source>
</reference>
<feature type="domain" description="Nudix hydrolase" evidence="2">
    <location>
        <begin position="1"/>
        <end position="141"/>
    </location>
</feature>
<proteinExistence type="predicted"/>